<organism evidence="2 3">
    <name type="scientific">Penicillium antarcticum</name>
    <dbReference type="NCBI Taxonomy" id="416450"/>
    <lineage>
        <taxon>Eukaryota</taxon>
        <taxon>Fungi</taxon>
        <taxon>Dikarya</taxon>
        <taxon>Ascomycota</taxon>
        <taxon>Pezizomycotina</taxon>
        <taxon>Eurotiomycetes</taxon>
        <taxon>Eurotiomycetidae</taxon>
        <taxon>Eurotiales</taxon>
        <taxon>Aspergillaceae</taxon>
        <taxon>Penicillium</taxon>
    </lineage>
</organism>
<keyword evidence="3" id="KW-1185">Reference proteome</keyword>
<name>A0A1V6PV57_9EURO</name>
<protein>
    <submittedName>
        <fullName evidence="2">Uncharacterized protein</fullName>
    </submittedName>
</protein>
<accession>A0A1V6PV57</accession>
<dbReference type="Proteomes" id="UP000191672">
    <property type="component" value="Unassembled WGS sequence"/>
</dbReference>
<feature type="region of interest" description="Disordered" evidence="1">
    <location>
        <begin position="29"/>
        <end position="102"/>
    </location>
</feature>
<proteinExistence type="predicted"/>
<evidence type="ECO:0000313" key="2">
    <source>
        <dbReference type="EMBL" id="OQD80919.1"/>
    </source>
</evidence>
<reference evidence="3" key="1">
    <citation type="journal article" date="2017" name="Nat. Microbiol.">
        <title>Global analysis of biosynthetic gene clusters reveals vast potential of secondary metabolite production in Penicillium species.</title>
        <authorList>
            <person name="Nielsen J.C."/>
            <person name="Grijseels S."/>
            <person name="Prigent S."/>
            <person name="Ji B."/>
            <person name="Dainat J."/>
            <person name="Nielsen K.F."/>
            <person name="Frisvad J.C."/>
            <person name="Workman M."/>
            <person name="Nielsen J."/>
        </authorList>
    </citation>
    <scope>NUCLEOTIDE SEQUENCE [LARGE SCALE GENOMIC DNA]</scope>
    <source>
        <strain evidence="3">IBT 31811</strain>
    </source>
</reference>
<dbReference type="AlphaFoldDB" id="A0A1V6PV57"/>
<gene>
    <name evidence="2" type="ORF">PENANT_c031G10528</name>
</gene>
<dbReference type="STRING" id="416450.A0A1V6PV57"/>
<comment type="caution">
    <text evidence="2">The sequence shown here is derived from an EMBL/GenBank/DDBJ whole genome shotgun (WGS) entry which is preliminary data.</text>
</comment>
<dbReference type="EMBL" id="MDYN01000031">
    <property type="protein sequence ID" value="OQD80919.1"/>
    <property type="molecule type" value="Genomic_DNA"/>
</dbReference>
<evidence type="ECO:0000313" key="3">
    <source>
        <dbReference type="Proteomes" id="UP000191672"/>
    </source>
</evidence>
<evidence type="ECO:0000256" key="1">
    <source>
        <dbReference type="SAM" id="MobiDB-lite"/>
    </source>
</evidence>
<feature type="compositionally biased region" description="Polar residues" evidence="1">
    <location>
        <begin position="58"/>
        <end position="68"/>
    </location>
</feature>
<dbReference type="OrthoDB" id="3363286at2759"/>
<feature type="region of interest" description="Disordered" evidence="1">
    <location>
        <begin position="178"/>
        <end position="202"/>
    </location>
</feature>
<sequence length="422" mass="47304">MECLHSRIPYAKWRLHAFQQLLASSRLPATAHATKRSISTTPRRQNKSAHDAPAFERTNINNATSDTLPPSKRLPQSPLITHPRPGPEKNRKRRPTMHETDQLSKNPWAVALASPIRMCGVTGARLPTALLGKWGLVQQQETEQLHFMPVGLMQDLLQNNRPPNSNHSDILATVDVKGQQSELDVSSENKSPTVDTPSPLVQQNNKQGRQLLLRITELLPLLRSISAPLSRKSGKKPAVLKLLPFRWKHPQGPIKASEEQKLNWMSNAPDIVLQSMRNVVYRKLDAASTKFKRLGKPNGVWRAVDLHEYSESAVEDALGCLKPFERMECGGLLLLGSNADGLASQSSVPCPDSVTLPQTESKVPVFDLSSLLSESDLIQLRESHPQFQRTALFFRPDEEVTIDAMIYLWKLKRLLVKLDLEE</sequence>